<evidence type="ECO:0000259" key="6">
    <source>
        <dbReference type="PROSITE" id="PS50949"/>
    </source>
</evidence>
<dbReference type="InterPro" id="IPR036390">
    <property type="entry name" value="WH_DNA-bd_sf"/>
</dbReference>
<name>A0A0N9IJ00_9PSEU</name>
<dbReference type="KEGG" id="kphy:AOZ06_40840"/>
<dbReference type="InterPro" id="IPR015422">
    <property type="entry name" value="PyrdxlP-dep_Trfase_small"/>
</dbReference>
<dbReference type="PANTHER" id="PTHR46577:SF1">
    <property type="entry name" value="HTH-TYPE TRANSCRIPTIONAL REGULATORY PROTEIN GABR"/>
    <property type="match status" value="1"/>
</dbReference>
<dbReference type="SUPFAM" id="SSF46785">
    <property type="entry name" value="Winged helix' DNA-binding domain"/>
    <property type="match status" value="1"/>
</dbReference>
<dbReference type="InterPro" id="IPR000524">
    <property type="entry name" value="Tscrpt_reg_HTH_GntR"/>
</dbReference>
<reference evidence="7 8" key="1">
    <citation type="submission" date="2015-07" db="EMBL/GenBank/DDBJ databases">
        <title>Genome sequencing of Kibdelosporangium phytohabitans.</title>
        <authorList>
            <person name="Qin S."/>
            <person name="Xing K."/>
        </authorList>
    </citation>
    <scope>NUCLEOTIDE SEQUENCE [LARGE SCALE GENOMIC DNA]</scope>
    <source>
        <strain evidence="7 8">KLBMP1111</strain>
    </source>
</reference>
<accession>A0A0N9IJ00</accession>
<evidence type="ECO:0000256" key="4">
    <source>
        <dbReference type="ARBA" id="ARBA00023125"/>
    </source>
</evidence>
<keyword evidence="2" id="KW-0663">Pyridoxal phosphate</keyword>
<evidence type="ECO:0000256" key="1">
    <source>
        <dbReference type="ARBA" id="ARBA00005384"/>
    </source>
</evidence>
<dbReference type="InterPro" id="IPR015421">
    <property type="entry name" value="PyrdxlP-dep_Trfase_major"/>
</dbReference>
<keyword evidence="3" id="KW-0805">Transcription regulation</keyword>
<dbReference type="InterPro" id="IPR051446">
    <property type="entry name" value="HTH_trans_reg/aminotransferase"/>
</dbReference>
<evidence type="ECO:0000256" key="3">
    <source>
        <dbReference type="ARBA" id="ARBA00023015"/>
    </source>
</evidence>
<dbReference type="Proteomes" id="UP000063699">
    <property type="component" value="Chromosome"/>
</dbReference>
<dbReference type="Gene3D" id="3.40.640.10">
    <property type="entry name" value="Type I PLP-dependent aspartate aminotransferase-like (Major domain)"/>
    <property type="match status" value="1"/>
</dbReference>
<dbReference type="PANTHER" id="PTHR46577">
    <property type="entry name" value="HTH-TYPE TRANSCRIPTIONAL REGULATORY PROTEIN GABR"/>
    <property type="match status" value="1"/>
</dbReference>
<organism evidence="7 8">
    <name type="scientific">Kibdelosporangium phytohabitans</name>
    <dbReference type="NCBI Taxonomy" id="860235"/>
    <lineage>
        <taxon>Bacteria</taxon>
        <taxon>Bacillati</taxon>
        <taxon>Actinomycetota</taxon>
        <taxon>Actinomycetes</taxon>
        <taxon>Pseudonocardiales</taxon>
        <taxon>Pseudonocardiaceae</taxon>
        <taxon>Kibdelosporangium</taxon>
    </lineage>
</organism>
<dbReference type="CDD" id="cd00609">
    <property type="entry name" value="AAT_like"/>
    <property type="match status" value="1"/>
</dbReference>
<gene>
    <name evidence="7" type="ORF">AOZ06_40840</name>
</gene>
<dbReference type="EMBL" id="CP012752">
    <property type="protein sequence ID" value="ALG15444.1"/>
    <property type="molecule type" value="Genomic_DNA"/>
</dbReference>
<dbReference type="InterPro" id="IPR004839">
    <property type="entry name" value="Aminotransferase_I/II_large"/>
</dbReference>
<dbReference type="GO" id="GO:0003677">
    <property type="term" value="F:DNA binding"/>
    <property type="evidence" value="ECO:0007669"/>
    <property type="project" value="UniProtKB-KW"/>
</dbReference>
<evidence type="ECO:0000313" key="8">
    <source>
        <dbReference type="Proteomes" id="UP000063699"/>
    </source>
</evidence>
<dbReference type="Gene3D" id="1.10.10.10">
    <property type="entry name" value="Winged helix-like DNA-binding domain superfamily/Winged helix DNA-binding domain"/>
    <property type="match status" value="1"/>
</dbReference>
<dbReference type="InterPro" id="IPR036388">
    <property type="entry name" value="WH-like_DNA-bd_sf"/>
</dbReference>
<dbReference type="Gene3D" id="3.90.1150.10">
    <property type="entry name" value="Aspartate Aminotransferase, domain 1"/>
    <property type="match status" value="1"/>
</dbReference>
<dbReference type="AlphaFoldDB" id="A0A0N9IJ00"/>
<dbReference type="GO" id="GO:0003700">
    <property type="term" value="F:DNA-binding transcription factor activity"/>
    <property type="evidence" value="ECO:0007669"/>
    <property type="project" value="InterPro"/>
</dbReference>
<comment type="similarity">
    <text evidence="1">In the C-terminal section; belongs to the class-I pyridoxal-phosphate-dependent aminotransferase family.</text>
</comment>
<dbReference type="SMART" id="SM00345">
    <property type="entry name" value="HTH_GNTR"/>
    <property type="match status" value="1"/>
</dbReference>
<keyword evidence="5" id="KW-0804">Transcription</keyword>
<dbReference type="InterPro" id="IPR015424">
    <property type="entry name" value="PyrdxlP-dep_Trfase"/>
</dbReference>
<dbReference type="SUPFAM" id="SSF53383">
    <property type="entry name" value="PLP-dependent transferases"/>
    <property type="match status" value="1"/>
</dbReference>
<evidence type="ECO:0000256" key="5">
    <source>
        <dbReference type="ARBA" id="ARBA00023163"/>
    </source>
</evidence>
<evidence type="ECO:0000256" key="2">
    <source>
        <dbReference type="ARBA" id="ARBA00022898"/>
    </source>
</evidence>
<protein>
    <submittedName>
        <fullName evidence="7">GntR family transcriptional regulator</fullName>
    </submittedName>
</protein>
<proteinExistence type="inferred from homology"/>
<keyword evidence="4" id="KW-0238">DNA-binding</keyword>
<dbReference type="Pfam" id="PF00392">
    <property type="entry name" value="GntR"/>
    <property type="match status" value="1"/>
</dbReference>
<dbReference type="GO" id="GO:0030170">
    <property type="term" value="F:pyridoxal phosphate binding"/>
    <property type="evidence" value="ECO:0007669"/>
    <property type="project" value="InterPro"/>
</dbReference>
<sequence>MPRYKGVVDAFAARIRGGQWPAGTRLPTHRRLAADEGIAVVTASRVYAELEAMGLVSCEQGRGTFVRDLAAAPGEGVDHQSVAVDAIDLSFNYPSVPGQADLLRHALRDLATTGDLDALLRYLPQRGRTHDRAAVARHLERRGLDVGRERVLIVNGSQQGLAVTAMALFRPGDVIAVDAVTYPGFTMLARSLGLELSPLPVTDTGPDLRALERLCRQRPVRAVYAMPTMHNPLGWVLDESQRTQLVSIAQRHGLTIIEDASYAYLAEDAPPPLATLAPETTVYVSGLSKSIATGLRIGFVVAPVSLVPALERAIRVTTYHTPAVTAAIACRWLDDGTVDSLETQKRDDARRRQSIAREVLTGLPCVGHPSSYFLWLPLAQEARPDRIAASLARQRIAVATAEPFATTPTAPRALRLALGSVGLAELRTALEAVRHEVDRDAYR</sequence>
<keyword evidence="8" id="KW-1185">Reference proteome</keyword>
<dbReference type="CDD" id="cd07377">
    <property type="entry name" value="WHTH_GntR"/>
    <property type="match status" value="1"/>
</dbReference>
<dbReference type="Pfam" id="PF00155">
    <property type="entry name" value="Aminotran_1_2"/>
    <property type="match status" value="1"/>
</dbReference>
<dbReference type="PROSITE" id="PS50949">
    <property type="entry name" value="HTH_GNTR"/>
    <property type="match status" value="1"/>
</dbReference>
<evidence type="ECO:0000313" key="7">
    <source>
        <dbReference type="EMBL" id="ALG15444.1"/>
    </source>
</evidence>
<feature type="domain" description="HTH gntR-type" evidence="6">
    <location>
        <begin position="1"/>
        <end position="69"/>
    </location>
</feature>